<keyword evidence="3" id="KW-1185">Reference proteome</keyword>
<comment type="caution">
    <text evidence="2">The sequence shown here is derived from an EMBL/GenBank/DDBJ whole genome shotgun (WGS) entry which is preliminary data.</text>
</comment>
<proteinExistence type="predicted"/>
<feature type="domain" description="Transposase DDE" evidence="1">
    <location>
        <begin position="16"/>
        <end position="92"/>
    </location>
</feature>
<protein>
    <submittedName>
        <fullName evidence="2">Transposase</fullName>
    </submittedName>
</protein>
<name>A0ABQ0P371_9PROT</name>
<accession>A0ABQ0P371</accession>
<evidence type="ECO:0000313" key="3">
    <source>
        <dbReference type="Proteomes" id="UP001060895"/>
    </source>
</evidence>
<dbReference type="Proteomes" id="UP001060895">
    <property type="component" value="Unassembled WGS sequence"/>
</dbReference>
<gene>
    <name evidence="2" type="ORF">AA12717_0446</name>
</gene>
<evidence type="ECO:0000259" key="1">
    <source>
        <dbReference type="Pfam" id="PF13701"/>
    </source>
</evidence>
<dbReference type="EMBL" id="BAQP01000014">
    <property type="protein sequence ID" value="GBQ20035.1"/>
    <property type="molecule type" value="Genomic_DNA"/>
</dbReference>
<reference evidence="2" key="1">
    <citation type="submission" date="2013-04" db="EMBL/GenBank/DDBJ databases">
        <title>The genome sequencing project of 58 acetic acid bacteria.</title>
        <authorList>
            <person name="Okamoto-Kainuma A."/>
            <person name="Ishikawa M."/>
            <person name="Umino S."/>
            <person name="Koizumi Y."/>
            <person name="Shiwa Y."/>
            <person name="Yoshikawa H."/>
            <person name="Matsutani M."/>
            <person name="Matsushita K."/>
        </authorList>
    </citation>
    <scope>NUCLEOTIDE SEQUENCE</scope>
    <source>
        <strain evidence="2">DSM 12717</strain>
    </source>
</reference>
<sequence length="102" mass="11141">MPATVEPIAFLPGLSPVCGKPIEARFDEALMSSDGGLLALREIERRLGMARRLAACIDDPRAPERVVHPLDGILRFRMLMIAAGYEDGNDADWTCAEKVESS</sequence>
<dbReference type="Pfam" id="PF13701">
    <property type="entry name" value="DDE_Tnp_1_4"/>
    <property type="match status" value="1"/>
</dbReference>
<evidence type="ECO:0000313" key="2">
    <source>
        <dbReference type="EMBL" id="GBQ20035.1"/>
    </source>
</evidence>
<organism evidence="2 3">
    <name type="scientific">Gluconacetobacter sacchari DSM 12717</name>
    <dbReference type="NCBI Taxonomy" id="1307940"/>
    <lineage>
        <taxon>Bacteria</taxon>
        <taxon>Pseudomonadati</taxon>
        <taxon>Pseudomonadota</taxon>
        <taxon>Alphaproteobacteria</taxon>
        <taxon>Acetobacterales</taxon>
        <taxon>Acetobacteraceae</taxon>
        <taxon>Gluconacetobacter</taxon>
    </lineage>
</organism>
<dbReference type="InterPro" id="IPR025668">
    <property type="entry name" value="Tnp_DDE_dom"/>
</dbReference>